<gene>
    <name evidence="4" type="ORF">BKA55DRAFT_546992</name>
</gene>
<evidence type="ECO:0000313" key="4">
    <source>
        <dbReference type="EMBL" id="KAH7207915.1"/>
    </source>
</evidence>
<dbReference type="Proteomes" id="UP000720189">
    <property type="component" value="Unassembled WGS sequence"/>
</dbReference>
<dbReference type="PANTHER" id="PTHR34502:SF5">
    <property type="entry name" value="DUF6594 DOMAIN-CONTAINING PROTEIN"/>
    <property type="match status" value="1"/>
</dbReference>
<accession>A0A9P9JPC7</accession>
<dbReference type="GeneID" id="70220931"/>
<evidence type="ECO:0000256" key="1">
    <source>
        <dbReference type="SAM" id="MobiDB-lite"/>
    </source>
</evidence>
<feature type="transmembrane region" description="Helical" evidence="2">
    <location>
        <begin position="267"/>
        <end position="290"/>
    </location>
</feature>
<organism evidence="4 5">
    <name type="scientific">Fusarium redolens</name>
    <dbReference type="NCBI Taxonomy" id="48865"/>
    <lineage>
        <taxon>Eukaryota</taxon>
        <taxon>Fungi</taxon>
        <taxon>Dikarya</taxon>
        <taxon>Ascomycota</taxon>
        <taxon>Pezizomycotina</taxon>
        <taxon>Sordariomycetes</taxon>
        <taxon>Hypocreomycetidae</taxon>
        <taxon>Hypocreales</taxon>
        <taxon>Nectriaceae</taxon>
        <taxon>Fusarium</taxon>
        <taxon>Fusarium redolens species complex</taxon>
    </lineage>
</organism>
<comment type="caution">
    <text evidence="4">The sequence shown here is derived from an EMBL/GenBank/DDBJ whole genome shotgun (WGS) entry which is preliminary data.</text>
</comment>
<dbReference type="AlphaFoldDB" id="A0A9P9JPC7"/>
<feature type="transmembrane region" description="Helical" evidence="2">
    <location>
        <begin position="297"/>
        <end position="314"/>
    </location>
</feature>
<protein>
    <recommendedName>
        <fullName evidence="3">DUF6594 domain-containing protein</fullName>
    </recommendedName>
</protein>
<dbReference type="EMBL" id="JAGMUX010000034">
    <property type="protein sequence ID" value="KAH7207915.1"/>
    <property type="molecule type" value="Genomic_DNA"/>
</dbReference>
<feature type="domain" description="DUF6594" evidence="3">
    <location>
        <begin position="83"/>
        <end position="334"/>
    </location>
</feature>
<keyword evidence="5" id="KW-1185">Reference proteome</keyword>
<dbReference type="Pfam" id="PF20237">
    <property type="entry name" value="DUF6594"/>
    <property type="match status" value="1"/>
</dbReference>
<evidence type="ECO:0000313" key="5">
    <source>
        <dbReference type="Proteomes" id="UP000720189"/>
    </source>
</evidence>
<sequence>MSHPYETANRLGSREQQDELRDILGLKEETLTNVDPIPRPLGGGAGRVKKFRTPSTPVTGASPAPAPAPVVQQQTLPATPRGYPTLARFYASDKSFFLLRRFDELAARNLLFIQDELCQLERDLQAADQDDTRAGPQGLQNLHSRRGDRNQSRAEIMQKIREKLTIYQKSVLRQSQMMQLEKATPDAADSLINWLDGIKPTTEVESHFADDPEDLISLGGIEEGKEYLERFIEKHFSHWFTIPTGTSSRHMVDPNLQYYSSESIKTLARVVISVAAVLFLAAPTATLYFVQSANLKFLFIIIYSAGFAFILSVWTKSRSYEIFAAMAAYAAFLVFFLGTIPESSS</sequence>
<name>A0A9P9JPC7_FUSRE</name>
<dbReference type="RefSeq" id="XP_046041290.1">
    <property type="nucleotide sequence ID" value="XM_046190977.1"/>
</dbReference>
<dbReference type="PANTHER" id="PTHR34502">
    <property type="entry name" value="DUF6594 DOMAIN-CONTAINING PROTEIN-RELATED"/>
    <property type="match status" value="1"/>
</dbReference>
<feature type="region of interest" description="Disordered" evidence="1">
    <location>
        <begin position="129"/>
        <end position="152"/>
    </location>
</feature>
<evidence type="ECO:0000259" key="3">
    <source>
        <dbReference type="Pfam" id="PF20237"/>
    </source>
</evidence>
<keyword evidence="2" id="KW-1133">Transmembrane helix</keyword>
<reference evidence="4" key="1">
    <citation type="journal article" date="2021" name="Nat. Commun.">
        <title>Genetic determinants of endophytism in the Arabidopsis root mycobiome.</title>
        <authorList>
            <person name="Mesny F."/>
            <person name="Miyauchi S."/>
            <person name="Thiergart T."/>
            <person name="Pickel B."/>
            <person name="Atanasova L."/>
            <person name="Karlsson M."/>
            <person name="Huettel B."/>
            <person name="Barry K.W."/>
            <person name="Haridas S."/>
            <person name="Chen C."/>
            <person name="Bauer D."/>
            <person name="Andreopoulos W."/>
            <person name="Pangilinan J."/>
            <person name="LaButti K."/>
            <person name="Riley R."/>
            <person name="Lipzen A."/>
            <person name="Clum A."/>
            <person name="Drula E."/>
            <person name="Henrissat B."/>
            <person name="Kohler A."/>
            <person name="Grigoriev I.V."/>
            <person name="Martin F.M."/>
            <person name="Hacquard S."/>
        </authorList>
    </citation>
    <scope>NUCLEOTIDE SEQUENCE</scope>
    <source>
        <strain evidence="4">MPI-CAGE-AT-0023</strain>
    </source>
</reference>
<proteinExistence type="predicted"/>
<feature type="transmembrane region" description="Helical" evidence="2">
    <location>
        <begin position="320"/>
        <end position="340"/>
    </location>
</feature>
<dbReference type="InterPro" id="IPR046529">
    <property type="entry name" value="DUF6594"/>
</dbReference>
<keyword evidence="2" id="KW-0472">Membrane</keyword>
<keyword evidence="2" id="KW-0812">Transmembrane</keyword>
<evidence type="ECO:0000256" key="2">
    <source>
        <dbReference type="SAM" id="Phobius"/>
    </source>
</evidence>
<dbReference type="OrthoDB" id="5342093at2759"/>